<dbReference type="STRING" id="4846.A0A367ITN4"/>
<comment type="caution">
    <text evidence="3">The sequence shown here is derived from an EMBL/GenBank/DDBJ whole genome shotgun (WGS) entry which is preliminary data.</text>
</comment>
<evidence type="ECO:0000256" key="1">
    <source>
        <dbReference type="SAM" id="Phobius"/>
    </source>
</evidence>
<dbReference type="InterPro" id="IPR006693">
    <property type="entry name" value="AB_hydrolase_lipase"/>
</dbReference>
<accession>A0A367ITN4</accession>
<dbReference type="Proteomes" id="UP000253551">
    <property type="component" value="Unassembled WGS sequence"/>
</dbReference>
<evidence type="ECO:0000259" key="2">
    <source>
        <dbReference type="Pfam" id="PF04083"/>
    </source>
</evidence>
<feature type="transmembrane region" description="Helical" evidence="1">
    <location>
        <begin position="170"/>
        <end position="190"/>
    </location>
</feature>
<name>A0A367ITN4_RHIST</name>
<dbReference type="AlphaFoldDB" id="A0A367ITN4"/>
<dbReference type="EMBL" id="PJQM01005705">
    <property type="protein sequence ID" value="RCH81022.1"/>
    <property type="molecule type" value="Genomic_DNA"/>
</dbReference>
<protein>
    <recommendedName>
        <fullName evidence="2">Partial AB-hydrolase lipase domain-containing protein</fullName>
    </recommendedName>
</protein>
<dbReference type="InterPro" id="IPR029058">
    <property type="entry name" value="AB_hydrolase_fold"/>
</dbReference>
<feature type="transmembrane region" description="Helical" evidence="1">
    <location>
        <begin position="197"/>
        <end position="215"/>
    </location>
</feature>
<feature type="domain" description="Partial AB-hydrolase lipase" evidence="2">
    <location>
        <begin position="17"/>
        <end position="73"/>
    </location>
</feature>
<evidence type="ECO:0000313" key="4">
    <source>
        <dbReference type="Proteomes" id="UP000253551"/>
    </source>
</evidence>
<keyword evidence="1" id="KW-1133">Transmembrane helix</keyword>
<proteinExistence type="predicted"/>
<keyword evidence="4" id="KW-1185">Reference proteome</keyword>
<dbReference type="Gene3D" id="3.40.50.1820">
    <property type="entry name" value="alpha/beta hydrolase"/>
    <property type="match status" value="1"/>
</dbReference>
<gene>
    <name evidence="3" type="ORF">CU098_004643</name>
</gene>
<keyword evidence="1" id="KW-0472">Membrane</keyword>
<dbReference type="GO" id="GO:0006629">
    <property type="term" value="P:lipid metabolic process"/>
    <property type="evidence" value="ECO:0007669"/>
    <property type="project" value="InterPro"/>
</dbReference>
<feature type="transmembrane region" description="Helical" evidence="1">
    <location>
        <begin position="221"/>
        <end position="239"/>
    </location>
</feature>
<keyword evidence="1" id="KW-0812">Transmembrane</keyword>
<reference evidence="3 4" key="1">
    <citation type="journal article" date="2018" name="G3 (Bethesda)">
        <title>Phylogenetic and Phylogenomic Definition of Rhizopus Species.</title>
        <authorList>
            <person name="Gryganskyi A.P."/>
            <person name="Golan J."/>
            <person name="Dolatabadi S."/>
            <person name="Mondo S."/>
            <person name="Robb S."/>
            <person name="Idnurm A."/>
            <person name="Muszewska A."/>
            <person name="Steczkiewicz K."/>
            <person name="Masonjones S."/>
            <person name="Liao H.L."/>
            <person name="Gajdeczka M.T."/>
            <person name="Anike F."/>
            <person name="Vuek A."/>
            <person name="Anishchenko I.M."/>
            <person name="Voigt K."/>
            <person name="de Hoog G.S."/>
            <person name="Smith M.E."/>
            <person name="Heitman J."/>
            <person name="Vilgalys R."/>
            <person name="Stajich J.E."/>
        </authorList>
    </citation>
    <scope>NUCLEOTIDE SEQUENCE [LARGE SCALE GENOMIC DNA]</scope>
    <source>
        <strain evidence="3 4">LSU 92-RS-03</strain>
    </source>
</reference>
<evidence type="ECO:0000313" key="3">
    <source>
        <dbReference type="EMBL" id="RCH81022.1"/>
    </source>
</evidence>
<dbReference type="OrthoDB" id="9974421at2759"/>
<dbReference type="SUPFAM" id="SSF53474">
    <property type="entry name" value="alpha/beta-Hydrolases"/>
    <property type="match status" value="1"/>
</dbReference>
<organism evidence="3 4">
    <name type="scientific">Rhizopus stolonifer</name>
    <name type="common">Rhizopus nigricans</name>
    <dbReference type="NCBI Taxonomy" id="4846"/>
    <lineage>
        <taxon>Eukaryota</taxon>
        <taxon>Fungi</taxon>
        <taxon>Fungi incertae sedis</taxon>
        <taxon>Mucoromycota</taxon>
        <taxon>Mucoromycotina</taxon>
        <taxon>Mucoromycetes</taxon>
        <taxon>Mucorales</taxon>
        <taxon>Mucorineae</taxon>
        <taxon>Rhizopodaceae</taxon>
        <taxon>Rhizopus</taxon>
    </lineage>
</organism>
<dbReference type="PANTHER" id="PTHR11005">
    <property type="entry name" value="LYSOSOMAL ACID LIPASE-RELATED"/>
    <property type="match status" value="1"/>
</dbReference>
<sequence length="395" mass="45563">MFEQLIPDEMITADETYYAKKWGYESEKHELVTEDGYIIVMYRIYKKGTNPKGKKPVLIGHGLFQCSGAFVLNEEKSLAFVLVNEGYDVWVGNNRAIAGCDHISLSYKDPEYWNWGLKELGIYDFTAMIDHVREHSGYSKVAYIGHSQGNAQAFIGLSLCPEIVNKLSCFVALAPAIFSGNLVNSYPLCLLIRLNDWLYSLLFGTASFLPIMTLIQTVLHPKLFCFLAYSMFSYLFAWWDSHWLRRRKIKYFQFTPRPVSARLIADWIAGWGRTGVCLHVADRNYNRLDYSTLKKVPLVVFYGTADYLVNGERFVRTFAGYETHGLSQQQLAKETSTNESACLDKKYNTTLFPMLDLVHAERIEGYEHMDTIWGHNNHQTTYPILLKQLHKVKWE</sequence>
<dbReference type="Pfam" id="PF04083">
    <property type="entry name" value="Abhydro_lipase"/>
    <property type="match status" value="1"/>
</dbReference>